<dbReference type="AlphaFoldDB" id="A0A167VWH1"/>
<organism evidence="1">
    <name type="scientific">Athelia psychrophila</name>
    <dbReference type="NCBI Taxonomy" id="1759441"/>
    <lineage>
        <taxon>Eukaryota</taxon>
        <taxon>Fungi</taxon>
        <taxon>Dikarya</taxon>
        <taxon>Basidiomycota</taxon>
        <taxon>Agaricomycotina</taxon>
        <taxon>Agaricomycetes</taxon>
        <taxon>Agaricomycetidae</taxon>
        <taxon>Atheliales</taxon>
        <taxon>Atheliaceae</taxon>
        <taxon>Athelia</taxon>
    </lineage>
</organism>
<evidence type="ECO:0008006" key="2">
    <source>
        <dbReference type="Google" id="ProtNLM"/>
    </source>
</evidence>
<reference evidence="1" key="1">
    <citation type="journal article" date="2016" name="Mol. Biol. Evol.">
        <title>Comparative Genomics of Early-Diverging Mushroom-Forming Fungi Provides Insights into the Origins of Lignocellulose Decay Capabilities.</title>
        <authorList>
            <person name="Nagy L.G."/>
            <person name="Riley R."/>
            <person name="Tritt A."/>
            <person name="Adam C."/>
            <person name="Daum C."/>
            <person name="Floudas D."/>
            <person name="Sun H."/>
            <person name="Yadav J.S."/>
            <person name="Pangilinan J."/>
            <person name="Larsson K.H."/>
            <person name="Matsuura K."/>
            <person name="Barry K."/>
            <person name="Labutti K."/>
            <person name="Kuo R."/>
            <person name="Ohm R.A."/>
            <person name="Bhattacharya S.S."/>
            <person name="Shirouzu T."/>
            <person name="Yoshinaga Y."/>
            <person name="Martin F.M."/>
            <person name="Grigoriev I.V."/>
            <person name="Hibbett D.S."/>
        </authorList>
    </citation>
    <scope>NUCLEOTIDE SEQUENCE [LARGE SCALE GENOMIC DNA]</scope>
    <source>
        <strain evidence="1">CBS 109695</strain>
    </source>
</reference>
<sequence length="133" mass="14463">MTMALSPNLPPLQTPTSSWTHPDNIWITPNSSNLVISCDVCPELRPAGADHLPILTKLNLTITRPAAKPTRNFCTANFEKVCAGLKTNLDLTCPARLITSSDDFNSAVDLLIMTIQEVIESEIPLSNPSPHSK</sequence>
<evidence type="ECO:0000313" key="1">
    <source>
        <dbReference type="EMBL" id="KZP05445.1"/>
    </source>
</evidence>
<accession>A0A167VWH1</accession>
<dbReference type="EMBL" id="KV417838">
    <property type="protein sequence ID" value="KZP05445.1"/>
    <property type="molecule type" value="Genomic_DNA"/>
</dbReference>
<gene>
    <name evidence="1" type="ORF">FIBSPDRAFT_765833</name>
</gene>
<protein>
    <recommendedName>
        <fullName evidence="2">Endonuclease/exonuclease/phosphatase domain-containing protein</fullName>
    </recommendedName>
</protein>
<proteinExistence type="predicted"/>
<dbReference type="STRING" id="436010.A0A167VWH1"/>
<dbReference type="OrthoDB" id="3261136at2759"/>
<name>A0A167VWH1_9AGAM</name>